<evidence type="ECO:0000313" key="6">
    <source>
        <dbReference type="Proteomes" id="UP000261540"/>
    </source>
</evidence>
<dbReference type="Gene3D" id="3.30.2410.10">
    <property type="entry name" value="Hect, E3 ligase catalytic domain"/>
    <property type="match status" value="1"/>
</dbReference>
<dbReference type="PROSITE" id="PS50237">
    <property type="entry name" value="HECT"/>
    <property type="match status" value="1"/>
</dbReference>
<feature type="domain" description="HECT" evidence="4">
    <location>
        <begin position="130"/>
        <end position="201"/>
    </location>
</feature>
<dbReference type="GeneTree" id="ENSGT00950000182865"/>
<reference evidence="5" key="2">
    <citation type="submission" date="2025-09" db="UniProtKB">
        <authorList>
            <consortium name="Ensembl"/>
        </authorList>
    </citation>
    <scope>IDENTIFICATION</scope>
</reference>
<dbReference type="InterPro" id="IPR035983">
    <property type="entry name" value="Hect_E3_ubiquitin_ligase"/>
</dbReference>
<dbReference type="InterPro" id="IPR000569">
    <property type="entry name" value="HECT_dom"/>
</dbReference>
<dbReference type="SUPFAM" id="SSF56204">
    <property type="entry name" value="Hect, E3 ligase catalytic domain"/>
    <property type="match status" value="1"/>
</dbReference>
<keyword evidence="6" id="KW-1185">Reference proteome</keyword>
<evidence type="ECO:0000256" key="1">
    <source>
        <dbReference type="ARBA" id="ARBA00022679"/>
    </source>
</evidence>
<name>A0A3B3TAP3_9TELE</name>
<dbReference type="AlphaFoldDB" id="A0A3B3TAP3"/>
<feature type="active site" description="Glycyl thioester intermediate" evidence="3">
    <location>
        <position position="169"/>
    </location>
</feature>
<proteinExistence type="predicted"/>
<organism evidence="5 6">
    <name type="scientific">Paramormyrops kingsleyae</name>
    <dbReference type="NCBI Taxonomy" id="1676925"/>
    <lineage>
        <taxon>Eukaryota</taxon>
        <taxon>Metazoa</taxon>
        <taxon>Chordata</taxon>
        <taxon>Craniata</taxon>
        <taxon>Vertebrata</taxon>
        <taxon>Euteleostomi</taxon>
        <taxon>Actinopterygii</taxon>
        <taxon>Neopterygii</taxon>
        <taxon>Teleostei</taxon>
        <taxon>Osteoglossocephala</taxon>
        <taxon>Osteoglossomorpha</taxon>
        <taxon>Osteoglossiformes</taxon>
        <taxon>Mormyridae</taxon>
        <taxon>Paramormyrops</taxon>
    </lineage>
</organism>
<evidence type="ECO:0000256" key="2">
    <source>
        <dbReference type="ARBA" id="ARBA00022786"/>
    </source>
</evidence>
<keyword evidence="2 3" id="KW-0833">Ubl conjugation pathway</keyword>
<accession>A0A3B3TAP3</accession>
<protein>
    <recommendedName>
        <fullName evidence="4">HECT domain-containing protein</fullName>
    </recommendedName>
</protein>
<reference evidence="5" key="1">
    <citation type="submission" date="2025-08" db="UniProtKB">
        <authorList>
            <consortium name="Ensembl"/>
        </authorList>
    </citation>
    <scope>IDENTIFICATION</scope>
</reference>
<dbReference type="Proteomes" id="UP000261540">
    <property type="component" value="Unplaced"/>
</dbReference>
<sequence length="201" mass="22413">EAADELALMGALRHLQSLDDSKQLMEAVLHFYLHTVCSISNTTVTINFFSGVRLREGLSTLGVLEEITLHPQAFEKIFLQDTSSLKASDLVGLFQYTLLIKWNSPFGFLSYLFFYFFSGGLAHPITLEHVLIFATGLRRLPAMGFEVQPELAFLHAEDGLARFPKANTCSLVLYLPVGQTYNEFKNNMDLAVGCAHQFGEG</sequence>
<dbReference type="GO" id="GO:0004842">
    <property type="term" value="F:ubiquitin-protein transferase activity"/>
    <property type="evidence" value="ECO:0007669"/>
    <property type="project" value="InterPro"/>
</dbReference>
<evidence type="ECO:0000256" key="3">
    <source>
        <dbReference type="PROSITE-ProRule" id="PRU00104"/>
    </source>
</evidence>
<dbReference type="Ensembl" id="ENSPKIT00000021351.1">
    <property type="protein sequence ID" value="ENSPKIP00000040332.1"/>
    <property type="gene ID" value="ENSPKIG00000017336.1"/>
</dbReference>
<evidence type="ECO:0000313" key="5">
    <source>
        <dbReference type="Ensembl" id="ENSPKIP00000040332.1"/>
    </source>
</evidence>
<dbReference type="Pfam" id="PF00632">
    <property type="entry name" value="HECT"/>
    <property type="match status" value="1"/>
</dbReference>
<keyword evidence="1" id="KW-0808">Transferase</keyword>
<dbReference type="STRING" id="1676925.ENSPKIP00000040332"/>
<evidence type="ECO:0000259" key="4">
    <source>
        <dbReference type="PROSITE" id="PS50237"/>
    </source>
</evidence>